<evidence type="ECO:0000313" key="6">
    <source>
        <dbReference type="EMBL" id="KAF2180560.1"/>
    </source>
</evidence>
<evidence type="ECO:0000256" key="2">
    <source>
        <dbReference type="ARBA" id="ARBA00022771"/>
    </source>
</evidence>
<evidence type="ECO:0000256" key="1">
    <source>
        <dbReference type="ARBA" id="ARBA00022723"/>
    </source>
</evidence>
<dbReference type="AlphaFoldDB" id="A0A6A6DRH6"/>
<keyword evidence="1" id="KW-0479">Metal-binding</keyword>
<keyword evidence="2 4" id="KW-0863">Zinc-finger</keyword>
<dbReference type="GO" id="GO:0043161">
    <property type="term" value="P:proteasome-mediated ubiquitin-dependent protein catabolic process"/>
    <property type="evidence" value="ECO:0007669"/>
    <property type="project" value="TreeGrafter"/>
</dbReference>
<feature type="domain" description="RING-type" evidence="5">
    <location>
        <begin position="31"/>
        <end position="82"/>
    </location>
</feature>
<organism evidence="6 7">
    <name type="scientific">Zopfia rhizophila CBS 207.26</name>
    <dbReference type="NCBI Taxonomy" id="1314779"/>
    <lineage>
        <taxon>Eukaryota</taxon>
        <taxon>Fungi</taxon>
        <taxon>Dikarya</taxon>
        <taxon>Ascomycota</taxon>
        <taxon>Pezizomycotina</taxon>
        <taxon>Dothideomycetes</taxon>
        <taxon>Dothideomycetes incertae sedis</taxon>
        <taxon>Zopfiaceae</taxon>
        <taxon>Zopfia</taxon>
    </lineage>
</organism>
<protein>
    <recommendedName>
        <fullName evidence="5">RING-type domain-containing protein</fullName>
    </recommendedName>
</protein>
<accession>A0A6A6DRH6</accession>
<dbReference type="Proteomes" id="UP000800200">
    <property type="component" value="Unassembled WGS sequence"/>
</dbReference>
<dbReference type="GO" id="GO:0061630">
    <property type="term" value="F:ubiquitin protein ligase activity"/>
    <property type="evidence" value="ECO:0007669"/>
    <property type="project" value="TreeGrafter"/>
</dbReference>
<proteinExistence type="predicted"/>
<dbReference type="GO" id="GO:0008270">
    <property type="term" value="F:zinc ion binding"/>
    <property type="evidence" value="ECO:0007669"/>
    <property type="project" value="UniProtKB-KW"/>
</dbReference>
<evidence type="ECO:0000256" key="3">
    <source>
        <dbReference type="ARBA" id="ARBA00022833"/>
    </source>
</evidence>
<dbReference type="GO" id="GO:0012505">
    <property type="term" value="C:endomembrane system"/>
    <property type="evidence" value="ECO:0007669"/>
    <property type="project" value="TreeGrafter"/>
</dbReference>
<dbReference type="SMART" id="SM00184">
    <property type="entry name" value="RING"/>
    <property type="match status" value="1"/>
</dbReference>
<dbReference type="Gene3D" id="3.30.40.10">
    <property type="entry name" value="Zinc/RING finger domain, C3HC4 (zinc finger)"/>
    <property type="match status" value="1"/>
</dbReference>
<sequence length="329" mass="37231">MSTFAAHETLKYYHILASILVSDLDLEDQNCPICMRLYHAERDGANASPEVPVRTTCGHVLGQQCIMRWIDEEKKDTCPLCRTDLFIEHQKSTAAQGNGTFLYFDPPALDTGFSQSPYAGPTDDAAQPPYAYYWEESWYPSIGIAPRHMPFGPIDDALGPVNIPHGRFHSFFGHAIITSEPFRPPMSLEPLERLAWNFERALERQQTQYQYSRNNQNLLPSHFNQISSPYPTHEWTSTMSLDEDFYGFSRPTPTGAHQTVMSATIELNIVTDFKLAAVKGSLQVGLELEDAMAKAEAAFDDLAESHEQWMDEYVEGMENESDEEDDDSD</sequence>
<dbReference type="SUPFAM" id="SSF57850">
    <property type="entry name" value="RING/U-box"/>
    <property type="match status" value="1"/>
</dbReference>
<dbReference type="PROSITE" id="PS50089">
    <property type="entry name" value="ZF_RING_2"/>
    <property type="match status" value="1"/>
</dbReference>
<keyword evidence="3" id="KW-0862">Zinc</keyword>
<dbReference type="InterPro" id="IPR013083">
    <property type="entry name" value="Znf_RING/FYVE/PHD"/>
</dbReference>
<reference evidence="6" key="1">
    <citation type="journal article" date="2020" name="Stud. Mycol.">
        <title>101 Dothideomycetes genomes: a test case for predicting lifestyles and emergence of pathogens.</title>
        <authorList>
            <person name="Haridas S."/>
            <person name="Albert R."/>
            <person name="Binder M."/>
            <person name="Bloem J."/>
            <person name="Labutti K."/>
            <person name="Salamov A."/>
            <person name="Andreopoulos B."/>
            <person name="Baker S."/>
            <person name="Barry K."/>
            <person name="Bills G."/>
            <person name="Bluhm B."/>
            <person name="Cannon C."/>
            <person name="Castanera R."/>
            <person name="Culley D."/>
            <person name="Daum C."/>
            <person name="Ezra D."/>
            <person name="Gonzalez J."/>
            <person name="Henrissat B."/>
            <person name="Kuo A."/>
            <person name="Liang C."/>
            <person name="Lipzen A."/>
            <person name="Lutzoni F."/>
            <person name="Magnuson J."/>
            <person name="Mondo S."/>
            <person name="Nolan M."/>
            <person name="Ohm R."/>
            <person name="Pangilinan J."/>
            <person name="Park H.-J."/>
            <person name="Ramirez L."/>
            <person name="Alfaro M."/>
            <person name="Sun H."/>
            <person name="Tritt A."/>
            <person name="Yoshinaga Y."/>
            <person name="Zwiers L.-H."/>
            <person name="Turgeon B."/>
            <person name="Goodwin S."/>
            <person name="Spatafora J."/>
            <person name="Crous P."/>
            <person name="Grigoriev I."/>
        </authorList>
    </citation>
    <scope>NUCLEOTIDE SEQUENCE</scope>
    <source>
        <strain evidence="6">CBS 207.26</strain>
    </source>
</reference>
<evidence type="ECO:0000256" key="4">
    <source>
        <dbReference type="PROSITE-ProRule" id="PRU00175"/>
    </source>
</evidence>
<dbReference type="EMBL" id="ML994657">
    <property type="protein sequence ID" value="KAF2180560.1"/>
    <property type="molecule type" value="Genomic_DNA"/>
</dbReference>
<keyword evidence="7" id="KW-1185">Reference proteome</keyword>
<evidence type="ECO:0000259" key="5">
    <source>
        <dbReference type="PROSITE" id="PS50089"/>
    </source>
</evidence>
<gene>
    <name evidence="6" type="ORF">K469DRAFT_692755</name>
</gene>
<dbReference type="Pfam" id="PF13639">
    <property type="entry name" value="zf-RING_2"/>
    <property type="match status" value="1"/>
</dbReference>
<dbReference type="InterPro" id="IPR001841">
    <property type="entry name" value="Znf_RING"/>
</dbReference>
<dbReference type="OrthoDB" id="3687364at2759"/>
<evidence type="ECO:0000313" key="7">
    <source>
        <dbReference type="Proteomes" id="UP000800200"/>
    </source>
</evidence>
<dbReference type="PANTHER" id="PTHR22763">
    <property type="entry name" value="RING ZINC FINGER PROTEIN"/>
    <property type="match status" value="1"/>
</dbReference>
<dbReference type="InterPro" id="IPR050731">
    <property type="entry name" value="HRD1_E3_ubiq-ligases"/>
</dbReference>
<name>A0A6A6DRH6_9PEZI</name>